<dbReference type="InterPro" id="IPR050109">
    <property type="entry name" value="HTH-type_TetR-like_transc_reg"/>
</dbReference>
<keyword evidence="5" id="KW-1185">Reference proteome</keyword>
<dbReference type="PROSITE" id="PS50977">
    <property type="entry name" value="HTH_TETR_2"/>
    <property type="match status" value="1"/>
</dbReference>
<dbReference type="SUPFAM" id="SSF48498">
    <property type="entry name" value="Tetracyclin repressor-like, C-terminal domain"/>
    <property type="match status" value="1"/>
</dbReference>
<gene>
    <name evidence="4" type="ORF">EHN07_04505</name>
</gene>
<name>A0A3N5EDH7_9ENTR</name>
<keyword evidence="1 2" id="KW-0238">DNA-binding</keyword>
<dbReference type="Pfam" id="PF00440">
    <property type="entry name" value="TetR_N"/>
    <property type="match status" value="1"/>
</dbReference>
<dbReference type="OrthoDB" id="2356263at2"/>
<dbReference type="GO" id="GO:0003677">
    <property type="term" value="F:DNA binding"/>
    <property type="evidence" value="ECO:0007669"/>
    <property type="project" value="UniProtKB-UniRule"/>
</dbReference>
<dbReference type="Gene3D" id="1.10.357.10">
    <property type="entry name" value="Tetracycline Repressor, domain 2"/>
    <property type="match status" value="1"/>
</dbReference>
<reference evidence="4 5" key="1">
    <citation type="submission" date="2018-11" db="EMBL/GenBank/DDBJ databases">
        <title>Draft genome sequence of Buttiauxella warmboldiae CCUG 35512.</title>
        <authorList>
            <person name="Salva-Serra F."/>
            <person name="Marathe N."/>
            <person name="Moore E."/>
            <person name="Svensson L."/>
            <person name="Engstrom-Jakobsson H."/>
        </authorList>
    </citation>
    <scope>NUCLEOTIDE SEQUENCE [LARGE SCALE GENOMIC DNA]</scope>
    <source>
        <strain evidence="4 5">CCUG 35512</strain>
    </source>
</reference>
<evidence type="ECO:0000256" key="1">
    <source>
        <dbReference type="ARBA" id="ARBA00023125"/>
    </source>
</evidence>
<sequence>MSSGQGVTRGLLTIKEPSVETHEIYLPERFDDASLKEKIFFSAISLFAEFGLNGARMEQIAEKASTTKRMVVYHFKSKELLYVQVLEYVYTQIRSCERRLNLTGQPPVEAMVELVEWTFDFHATHPDFIRIICMENMQRGRFVKQSAYLREINRSALELLEGVLKRGQQKQLFNKQVTAKDVHRLISSFSFYHVANSYTFSNFFEDGAEPIDSTAHYREMAVKVVLRYIGP</sequence>
<protein>
    <submittedName>
        <fullName evidence="4">TetR family transcriptional regulator</fullName>
    </submittedName>
</protein>
<dbReference type="InterPro" id="IPR036271">
    <property type="entry name" value="Tet_transcr_reg_TetR-rel_C_sf"/>
</dbReference>
<dbReference type="SUPFAM" id="SSF46689">
    <property type="entry name" value="Homeodomain-like"/>
    <property type="match status" value="1"/>
</dbReference>
<feature type="domain" description="HTH tetR-type" evidence="3">
    <location>
        <begin position="33"/>
        <end position="93"/>
    </location>
</feature>
<dbReference type="Proteomes" id="UP000268615">
    <property type="component" value="Unassembled WGS sequence"/>
</dbReference>
<dbReference type="PANTHER" id="PTHR30328:SF54">
    <property type="entry name" value="HTH-TYPE TRANSCRIPTIONAL REPRESSOR SCO4008"/>
    <property type="match status" value="1"/>
</dbReference>
<comment type="caution">
    <text evidence="4">The sequence shown here is derived from an EMBL/GenBank/DDBJ whole genome shotgun (WGS) entry which is preliminary data.</text>
</comment>
<accession>A0A3N5EDH7</accession>
<evidence type="ECO:0000313" key="5">
    <source>
        <dbReference type="Proteomes" id="UP000268615"/>
    </source>
</evidence>
<evidence type="ECO:0000256" key="2">
    <source>
        <dbReference type="PROSITE-ProRule" id="PRU00335"/>
    </source>
</evidence>
<proteinExistence type="predicted"/>
<evidence type="ECO:0000313" key="4">
    <source>
        <dbReference type="EMBL" id="RPH29786.1"/>
    </source>
</evidence>
<dbReference type="EMBL" id="RPOH01000015">
    <property type="protein sequence ID" value="RPH29786.1"/>
    <property type="molecule type" value="Genomic_DNA"/>
</dbReference>
<dbReference type="InterPro" id="IPR001647">
    <property type="entry name" value="HTH_TetR"/>
</dbReference>
<evidence type="ECO:0000259" key="3">
    <source>
        <dbReference type="PROSITE" id="PS50977"/>
    </source>
</evidence>
<dbReference type="Pfam" id="PF17938">
    <property type="entry name" value="TetR_C_29"/>
    <property type="match status" value="1"/>
</dbReference>
<feature type="DNA-binding region" description="H-T-H motif" evidence="2">
    <location>
        <begin position="56"/>
        <end position="75"/>
    </location>
</feature>
<organism evidence="4 5">
    <name type="scientific">Buttiauxella warmboldiae</name>
    <dbReference type="NCBI Taxonomy" id="82993"/>
    <lineage>
        <taxon>Bacteria</taxon>
        <taxon>Pseudomonadati</taxon>
        <taxon>Pseudomonadota</taxon>
        <taxon>Gammaproteobacteria</taxon>
        <taxon>Enterobacterales</taxon>
        <taxon>Enterobacteriaceae</taxon>
        <taxon>Buttiauxella</taxon>
    </lineage>
</organism>
<dbReference type="InterPro" id="IPR009057">
    <property type="entry name" value="Homeodomain-like_sf"/>
</dbReference>
<dbReference type="InterPro" id="IPR041474">
    <property type="entry name" value="NicS_C"/>
</dbReference>
<dbReference type="AlphaFoldDB" id="A0A3N5EDH7"/>
<dbReference type="PANTHER" id="PTHR30328">
    <property type="entry name" value="TRANSCRIPTIONAL REPRESSOR"/>
    <property type="match status" value="1"/>
</dbReference>
<dbReference type="PRINTS" id="PR00455">
    <property type="entry name" value="HTHTETR"/>
</dbReference>